<evidence type="ECO:0000256" key="3">
    <source>
        <dbReference type="ARBA" id="ARBA00022840"/>
    </source>
</evidence>
<dbReference type="PROSITE" id="PS50893">
    <property type="entry name" value="ABC_TRANSPORTER_2"/>
    <property type="match status" value="1"/>
</dbReference>
<dbReference type="PROSITE" id="PS00211">
    <property type="entry name" value="ABC_TRANSPORTER_1"/>
    <property type="match status" value="1"/>
</dbReference>
<keyword evidence="3 5" id="KW-0067">ATP-binding</keyword>
<keyword evidence="2" id="KW-0547">Nucleotide-binding</keyword>
<dbReference type="EMBL" id="JAMXLR010000036">
    <property type="protein sequence ID" value="MCO6044155.1"/>
    <property type="molecule type" value="Genomic_DNA"/>
</dbReference>
<dbReference type="InterPro" id="IPR027417">
    <property type="entry name" value="P-loop_NTPase"/>
</dbReference>
<evidence type="ECO:0000256" key="1">
    <source>
        <dbReference type="ARBA" id="ARBA00022448"/>
    </source>
</evidence>
<dbReference type="Proteomes" id="UP001155241">
    <property type="component" value="Unassembled WGS sequence"/>
</dbReference>
<dbReference type="InterPro" id="IPR003439">
    <property type="entry name" value="ABC_transporter-like_ATP-bd"/>
</dbReference>
<dbReference type="AlphaFoldDB" id="A0A9X2JFL4"/>
<evidence type="ECO:0000259" key="4">
    <source>
        <dbReference type="PROSITE" id="PS50893"/>
    </source>
</evidence>
<name>A0A9X2JFL4_9BACT</name>
<sequence>MIECQSLSVVVADFRLAEVSLAIPTGEYGVLMGRTGSGKTTLLEAICGLRPLAGGTVRLAGRDVTALRPGDRHLGYVPQEAALFPRMTVRDNLGFALGVAGRPAAEIRSRTDQLAEQLHVTHLLPRRATGLSGGEQQRVALGRALAARPAVLLLDEPLAALDEQTRTQMIELLREVHAASETTTLHVTHNMSEAEALADVRLSIEDGNVIQSEPRSSPRRIKPR</sequence>
<evidence type="ECO:0000313" key="6">
    <source>
        <dbReference type="Proteomes" id="UP001155241"/>
    </source>
</evidence>
<dbReference type="Pfam" id="PF00005">
    <property type="entry name" value="ABC_tran"/>
    <property type="match status" value="1"/>
</dbReference>
<dbReference type="InterPro" id="IPR050093">
    <property type="entry name" value="ABC_SmlMolc_Importer"/>
</dbReference>
<keyword evidence="1" id="KW-0813">Transport</keyword>
<reference evidence="5" key="1">
    <citation type="submission" date="2022-06" db="EMBL/GenBank/DDBJ databases">
        <title>Aeoliella straminimaris, a novel planctomycete from sediments.</title>
        <authorList>
            <person name="Vitorino I.R."/>
            <person name="Lage O.M."/>
        </authorList>
    </citation>
    <scope>NUCLEOTIDE SEQUENCE</scope>
    <source>
        <strain evidence="5">ICT_H6.2</strain>
    </source>
</reference>
<gene>
    <name evidence="5" type="ORF">NG895_09570</name>
</gene>
<dbReference type="Gene3D" id="3.40.50.300">
    <property type="entry name" value="P-loop containing nucleotide triphosphate hydrolases"/>
    <property type="match status" value="1"/>
</dbReference>
<evidence type="ECO:0000313" key="5">
    <source>
        <dbReference type="EMBL" id="MCO6044155.1"/>
    </source>
</evidence>
<organism evidence="5 6">
    <name type="scientific">Aeoliella straminimaris</name>
    <dbReference type="NCBI Taxonomy" id="2954799"/>
    <lineage>
        <taxon>Bacteria</taxon>
        <taxon>Pseudomonadati</taxon>
        <taxon>Planctomycetota</taxon>
        <taxon>Planctomycetia</taxon>
        <taxon>Pirellulales</taxon>
        <taxon>Lacipirellulaceae</taxon>
        <taxon>Aeoliella</taxon>
    </lineage>
</organism>
<comment type="caution">
    <text evidence="5">The sequence shown here is derived from an EMBL/GenBank/DDBJ whole genome shotgun (WGS) entry which is preliminary data.</text>
</comment>
<dbReference type="PANTHER" id="PTHR42781:SF4">
    <property type="entry name" value="SPERMIDINE_PUTRESCINE IMPORT ATP-BINDING PROTEIN POTA"/>
    <property type="match status" value="1"/>
</dbReference>
<dbReference type="PANTHER" id="PTHR42781">
    <property type="entry name" value="SPERMIDINE/PUTRESCINE IMPORT ATP-BINDING PROTEIN POTA"/>
    <property type="match status" value="1"/>
</dbReference>
<proteinExistence type="predicted"/>
<dbReference type="SMART" id="SM00382">
    <property type="entry name" value="AAA"/>
    <property type="match status" value="1"/>
</dbReference>
<dbReference type="InterPro" id="IPR003593">
    <property type="entry name" value="AAA+_ATPase"/>
</dbReference>
<keyword evidence="6" id="KW-1185">Reference proteome</keyword>
<accession>A0A9X2JFL4</accession>
<dbReference type="SUPFAM" id="SSF52540">
    <property type="entry name" value="P-loop containing nucleoside triphosphate hydrolases"/>
    <property type="match status" value="1"/>
</dbReference>
<dbReference type="GO" id="GO:0016887">
    <property type="term" value="F:ATP hydrolysis activity"/>
    <property type="evidence" value="ECO:0007669"/>
    <property type="project" value="InterPro"/>
</dbReference>
<dbReference type="RefSeq" id="WP_252852261.1">
    <property type="nucleotide sequence ID" value="NZ_JAMXLR010000036.1"/>
</dbReference>
<evidence type="ECO:0000256" key="2">
    <source>
        <dbReference type="ARBA" id="ARBA00022741"/>
    </source>
</evidence>
<dbReference type="GO" id="GO:0005524">
    <property type="term" value="F:ATP binding"/>
    <property type="evidence" value="ECO:0007669"/>
    <property type="project" value="UniProtKB-KW"/>
</dbReference>
<protein>
    <submittedName>
        <fullName evidence="5">ATP-binding cassette domain-containing protein</fullName>
    </submittedName>
</protein>
<feature type="domain" description="ABC transporter" evidence="4">
    <location>
        <begin position="2"/>
        <end position="223"/>
    </location>
</feature>
<dbReference type="InterPro" id="IPR017871">
    <property type="entry name" value="ABC_transporter-like_CS"/>
</dbReference>